<evidence type="ECO:0000259" key="5">
    <source>
        <dbReference type="PROSITE" id="PS50600"/>
    </source>
</evidence>
<sequence length="973" mass="113969">MEPVVLNRERAATDRLKGMPMLFDDYRDEDFYGLPRKYSIVARVEVKFPIEPRFRDRQHFVLSDINGAKIEAITYMYETVKHFDNLLHEKHVYKMHNVKFSLHPGEFNFRHLNGPMELCLNQQTIVEPYTFPIQMVSFPKQIFLNLADIAELPNRTLVDIMAIVVHLDTIHRTMWGPFRKIVIMDARGSLHIIKVWGDLLNKNALRWALAKEDYGIIIGTMFRRFRRQECLESSDHTTIHFNPFHHNTHYFGRVFMENGEPTKTYQMELSDGRTPLTNISNTITIGKADENGSKSLGPNVDAKERKRQRERERYVAMTVEQKNDKSRKRRELVFQMAVAQLISQTLQHKFQIITLHRPIILSNEKDGDEKINVNQDDDSDWLHRNETFKANDVFTMRDLLTPGGVHETVGNTSNHNLEKAAYFRERYKNLTLAEREFRRERLRLYNSTPKRKGSKIEYIRKRRALLADTLSHESIAMESPTYTPEVVHPCFYPARMDSLFVGLSHNKPKTSVANAIVREVLSHDWLLLDYICTQGDLALIDFIKEIPYEPRVEVVLIDDAFVERKWMECLFQPNAYLGDEVFIPINIRETHWYLAMIHARNMEIQVLDSLGTSQDRKDLTDSIKGLQRQIDMISQRKELKDHRWPDLQVASWPLREIDMGYAKQTDSSSCGLFILNYIEYWTGDELSDSFTQEKMADILLSSDLNKRRGCLLYKNEKEVNSGSPSDVEILENPTDSNKRKLLHMLDDSEVVYEDEEGPITQADLQRWFVDDWDKRVPVKVSTDGCTNDFLMVGLSTKDMPVTKADSIDVLCDYIMAIKDDAILEMTWVRSFNPFKIEISVKDLQNILTINQDMILRCFDMDVRLLANKESRRPKEEIINNRKHYMDMRFWVLMPWKFNGCHALFVIDHVKKHVTFIDFTPTQDWCKHMPYKRFAEAIIMASKNIRLLTARNVLDGRRISLSGNIQFRLVFQLT</sequence>
<name>A0A3L6F995_MAIZE</name>
<dbReference type="Proteomes" id="UP000251960">
    <property type="component" value="Chromosome 4"/>
</dbReference>
<dbReference type="PANTHER" id="PTHR48299">
    <property type="entry name" value="ACT DOMAIN-CONTAINING PROTEIN ACR9"/>
    <property type="match status" value="1"/>
</dbReference>
<dbReference type="InterPro" id="IPR038765">
    <property type="entry name" value="Papain-like_cys_pep_sf"/>
</dbReference>
<dbReference type="GO" id="GO:0006508">
    <property type="term" value="P:proteolysis"/>
    <property type="evidence" value="ECO:0007669"/>
    <property type="project" value="UniProtKB-KW"/>
</dbReference>
<dbReference type="Gene3D" id="3.40.395.10">
    <property type="entry name" value="Adenoviral Proteinase, Chain A"/>
    <property type="match status" value="1"/>
</dbReference>
<dbReference type="PROSITE" id="PS50600">
    <property type="entry name" value="ULP_PROTEASE"/>
    <property type="match status" value="1"/>
</dbReference>
<evidence type="ECO:0000313" key="6">
    <source>
        <dbReference type="EMBL" id="PWZ29570.1"/>
    </source>
</evidence>
<dbReference type="SUPFAM" id="SSF54001">
    <property type="entry name" value="Cysteine proteinases"/>
    <property type="match status" value="1"/>
</dbReference>
<reference evidence="6" key="1">
    <citation type="journal article" date="2018" name="Nat. Genet.">
        <title>Extensive intraspecific gene order and gene structural variations between Mo17 and other maize genomes.</title>
        <authorList>
            <person name="Sun S."/>
            <person name="Zhou Y."/>
            <person name="Chen J."/>
            <person name="Shi J."/>
            <person name="Zhao H."/>
            <person name="Zhao H."/>
            <person name="Song W."/>
            <person name="Zhang M."/>
            <person name="Cui Y."/>
            <person name="Dong X."/>
            <person name="Liu H."/>
            <person name="Ma X."/>
            <person name="Jiao Y."/>
            <person name="Wang B."/>
            <person name="Wei X."/>
            <person name="Stein J.C."/>
            <person name="Glaubitz J.C."/>
            <person name="Lu F."/>
            <person name="Yu G."/>
            <person name="Liang C."/>
            <person name="Fengler K."/>
            <person name="Li B."/>
            <person name="Rafalski A."/>
            <person name="Schnable P.S."/>
            <person name="Ware D.H."/>
            <person name="Buckler E.S."/>
            <person name="Lai J."/>
        </authorList>
    </citation>
    <scope>NUCLEOTIDE SEQUENCE [LARGE SCALE GENOMIC DNA]</scope>
    <source>
        <tissue evidence="6">Seedling</tissue>
    </source>
</reference>
<comment type="similarity">
    <text evidence="1">Belongs to the peptidase C48 family.</text>
</comment>
<proteinExistence type="inferred from homology"/>
<gene>
    <name evidence="6" type="ORF">Zm00014a_028030</name>
</gene>
<evidence type="ECO:0000256" key="3">
    <source>
        <dbReference type="ARBA" id="ARBA00022801"/>
    </source>
</evidence>
<organism evidence="6">
    <name type="scientific">Zea mays</name>
    <name type="common">Maize</name>
    <dbReference type="NCBI Taxonomy" id="4577"/>
    <lineage>
        <taxon>Eukaryota</taxon>
        <taxon>Viridiplantae</taxon>
        <taxon>Streptophyta</taxon>
        <taxon>Embryophyta</taxon>
        <taxon>Tracheophyta</taxon>
        <taxon>Spermatophyta</taxon>
        <taxon>Magnoliopsida</taxon>
        <taxon>Liliopsida</taxon>
        <taxon>Poales</taxon>
        <taxon>Poaceae</taxon>
        <taxon>PACMAD clade</taxon>
        <taxon>Panicoideae</taxon>
        <taxon>Andropogonodae</taxon>
        <taxon>Andropogoneae</taxon>
        <taxon>Tripsacinae</taxon>
        <taxon>Zea</taxon>
    </lineage>
</organism>
<dbReference type="AlphaFoldDB" id="A0A3L6F995"/>
<keyword evidence="2" id="KW-0645">Protease</keyword>
<dbReference type="PANTHER" id="PTHR48299:SF2">
    <property type="entry name" value="ATP-DEPENDENT DNA HELICASE"/>
    <property type="match status" value="1"/>
</dbReference>
<comment type="caution">
    <text evidence="6">The sequence shown here is derived from an EMBL/GenBank/DDBJ whole genome shotgun (WGS) entry which is preliminary data.</text>
</comment>
<dbReference type="InterPro" id="IPR012340">
    <property type="entry name" value="NA-bd_OB-fold"/>
</dbReference>
<feature type="region of interest" description="Disordered" evidence="4">
    <location>
        <begin position="287"/>
        <end position="308"/>
    </location>
</feature>
<dbReference type="Gene3D" id="2.40.50.140">
    <property type="entry name" value="Nucleic acid-binding proteins"/>
    <property type="match status" value="2"/>
</dbReference>
<dbReference type="InterPro" id="IPR003653">
    <property type="entry name" value="Peptidase_C48_C"/>
</dbReference>
<evidence type="ECO:0000256" key="2">
    <source>
        <dbReference type="ARBA" id="ARBA00022670"/>
    </source>
</evidence>
<dbReference type="ExpressionAtlas" id="A0A3L6F995">
    <property type="expression patterns" value="baseline"/>
</dbReference>
<protein>
    <recommendedName>
        <fullName evidence="5">Ubiquitin-like protease family profile domain-containing protein</fullName>
    </recommendedName>
</protein>
<dbReference type="Pfam" id="PF02902">
    <property type="entry name" value="Peptidase_C48"/>
    <property type="match status" value="1"/>
</dbReference>
<evidence type="ECO:0000256" key="4">
    <source>
        <dbReference type="SAM" id="MobiDB-lite"/>
    </source>
</evidence>
<feature type="domain" description="Ubiquitin-like protease family profile" evidence="5">
    <location>
        <begin position="510"/>
        <end position="681"/>
    </location>
</feature>
<keyword evidence="3" id="KW-0378">Hydrolase</keyword>
<dbReference type="EMBL" id="NCVQ01000005">
    <property type="protein sequence ID" value="PWZ29570.1"/>
    <property type="molecule type" value="Genomic_DNA"/>
</dbReference>
<evidence type="ECO:0000256" key="1">
    <source>
        <dbReference type="ARBA" id="ARBA00005234"/>
    </source>
</evidence>
<dbReference type="GO" id="GO:0008234">
    <property type="term" value="F:cysteine-type peptidase activity"/>
    <property type="evidence" value="ECO:0007669"/>
    <property type="project" value="InterPro"/>
</dbReference>
<accession>A0A3L6F995</accession>